<name>A0A132N4D1_9ACTN</name>
<dbReference type="RefSeq" id="WP_067068601.1">
    <property type="nucleotide sequence ID" value="NZ_JYIJ01000013.1"/>
</dbReference>
<dbReference type="EMBL" id="JYIK01001062">
    <property type="protein sequence ID" value="KWX07322.1"/>
    <property type="molecule type" value="Genomic_DNA"/>
</dbReference>
<evidence type="ECO:0000313" key="5">
    <source>
        <dbReference type="Proteomes" id="UP000070659"/>
    </source>
</evidence>
<evidence type="ECO:0000256" key="1">
    <source>
        <dbReference type="SAM" id="MobiDB-lite"/>
    </source>
</evidence>
<dbReference type="AlphaFoldDB" id="A0A132N4D1"/>
<dbReference type="Proteomes" id="UP000070659">
    <property type="component" value="Unassembled WGS sequence"/>
</dbReference>
<comment type="caution">
    <text evidence="2">The sequence shown here is derived from an EMBL/GenBank/DDBJ whole genome shotgun (WGS) entry which is preliminary data.</text>
</comment>
<evidence type="ECO:0000313" key="2">
    <source>
        <dbReference type="EMBL" id="KWX04998.1"/>
    </source>
</evidence>
<sequence length="70" mass="7683">MASDAACYRDRLASSRSRGEIGDPPRITPERREAARREPGGLQCAIDPMSDSDGARPRGRLLTDLLLDKD</sequence>
<reference evidence="2 5" key="2">
    <citation type="submission" date="2015-02" db="EMBL/GenBank/DDBJ databases">
        <title>Physiological reanalysis, assessment of diazotrophy, and genome sequences of multiple isolates of Streptomyces thermoautotrophicus.</title>
        <authorList>
            <person name="MacKellar D.C."/>
            <person name="Lieber L."/>
            <person name="Norman J."/>
            <person name="Bolger A."/>
            <person name="Tobin C."/>
            <person name="Murray J.W."/>
            <person name="Prell J."/>
        </authorList>
    </citation>
    <scope>NUCLEOTIDE SEQUENCE [LARGE SCALE GENOMIC DNA]</scope>
    <source>
        <strain evidence="2 5">UBT1</strain>
    </source>
</reference>
<evidence type="ECO:0000313" key="3">
    <source>
        <dbReference type="EMBL" id="KWX07322.1"/>
    </source>
</evidence>
<evidence type="ECO:0000313" key="4">
    <source>
        <dbReference type="Proteomes" id="UP000070598"/>
    </source>
</evidence>
<dbReference type="EMBL" id="JYIJ01000013">
    <property type="protein sequence ID" value="KWX04998.1"/>
    <property type="molecule type" value="Genomic_DNA"/>
</dbReference>
<gene>
    <name evidence="2" type="ORF">TH66_04340</name>
    <name evidence="3" type="ORF">TR74_19120</name>
</gene>
<organism evidence="2 5">
    <name type="scientific">Carbonactinospora thermoautotrophica</name>
    <dbReference type="NCBI Taxonomy" id="1469144"/>
    <lineage>
        <taxon>Bacteria</taxon>
        <taxon>Bacillati</taxon>
        <taxon>Actinomycetota</taxon>
        <taxon>Actinomycetes</taxon>
        <taxon>Kitasatosporales</taxon>
        <taxon>Carbonactinosporaceae</taxon>
        <taxon>Carbonactinospora</taxon>
    </lineage>
</organism>
<protein>
    <submittedName>
        <fullName evidence="2">Uncharacterized protein</fullName>
    </submittedName>
</protein>
<proteinExistence type="predicted"/>
<dbReference type="PATRIC" id="fig|1469144.8.peg.4486"/>
<dbReference type="Proteomes" id="UP000070598">
    <property type="component" value="Unassembled WGS sequence"/>
</dbReference>
<feature type="region of interest" description="Disordered" evidence="1">
    <location>
        <begin position="1"/>
        <end position="70"/>
    </location>
</feature>
<feature type="compositionally biased region" description="Basic and acidic residues" evidence="1">
    <location>
        <begin position="7"/>
        <end position="39"/>
    </location>
</feature>
<reference evidence="4" key="1">
    <citation type="submission" date="2015-02" db="EMBL/GenBank/DDBJ databases">
        <title>Physiological reanalysis, assessment of diazotrophy, and genome sequences of multiple isolates of Streptomyces thermoautotrophicus.</title>
        <authorList>
            <person name="MacKellar D.C."/>
            <person name="Lieber L."/>
            <person name="Norman J."/>
            <person name="Bolger A."/>
            <person name="Tobin C."/>
            <person name="Murray J.W."/>
            <person name="Friesen M."/>
            <person name="Prell J."/>
        </authorList>
    </citation>
    <scope>NUCLEOTIDE SEQUENCE [LARGE SCALE GENOMIC DNA]</scope>
    <source>
        <strain evidence="4">UBT1</strain>
    </source>
</reference>
<accession>A0A132N4D1</accession>